<feature type="region of interest" description="Disordered" evidence="1">
    <location>
        <begin position="184"/>
        <end position="225"/>
    </location>
</feature>
<keyword evidence="2" id="KW-0732">Signal</keyword>
<dbReference type="Proteomes" id="UP000187406">
    <property type="component" value="Unassembled WGS sequence"/>
</dbReference>
<accession>A0A1Q3AMR1</accession>
<dbReference type="STRING" id="3775.A0A1Q3AMR1"/>
<dbReference type="OrthoDB" id="1060058at2759"/>
<evidence type="ECO:0000313" key="4">
    <source>
        <dbReference type="Proteomes" id="UP000187406"/>
    </source>
</evidence>
<evidence type="ECO:0000313" key="3">
    <source>
        <dbReference type="EMBL" id="GAV56823.1"/>
    </source>
</evidence>
<proteinExistence type="predicted"/>
<feature type="non-terminal residue" evidence="3">
    <location>
        <position position="1"/>
    </location>
</feature>
<keyword evidence="4" id="KW-1185">Reference proteome</keyword>
<evidence type="ECO:0000256" key="2">
    <source>
        <dbReference type="SAM" id="SignalP"/>
    </source>
</evidence>
<dbReference type="AlphaFoldDB" id="A0A1Q3AMR1"/>
<dbReference type="PANTHER" id="PTHR33356:SF17">
    <property type="entry name" value="TPX2 CENTRAL DOMAIN-CONTAINING PROTEIN"/>
    <property type="match status" value="1"/>
</dbReference>
<feature type="signal peptide" evidence="2">
    <location>
        <begin position="1"/>
        <end position="17"/>
    </location>
</feature>
<organism evidence="3 4">
    <name type="scientific">Cephalotus follicularis</name>
    <name type="common">Albany pitcher plant</name>
    <dbReference type="NCBI Taxonomy" id="3775"/>
    <lineage>
        <taxon>Eukaryota</taxon>
        <taxon>Viridiplantae</taxon>
        <taxon>Streptophyta</taxon>
        <taxon>Embryophyta</taxon>
        <taxon>Tracheophyta</taxon>
        <taxon>Spermatophyta</taxon>
        <taxon>Magnoliopsida</taxon>
        <taxon>eudicotyledons</taxon>
        <taxon>Gunneridae</taxon>
        <taxon>Pentapetalae</taxon>
        <taxon>rosids</taxon>
        <taxon>fabids</taxon>
        <taxon>Oxalidales</taxon>
        <taxon>Cephalotaceae</taxon>
        <taxon>Cephalotus</taxon>
    </lineage>
</organism>
<name>A0A1Q3AMR1_CEPFO</name>
<gene>
    <name evidence="3" type="ORF">CFOL_v3_00365</name>
</gene>
<comment type="caution">
    <text evidence="3">The sequence shown here is derived from an EMBL/GenBank/DDBJ whole genome shotgun (WGS) entry which is preliminary data.</text>
</comment>
<dbReference type="FunCoup" id="A0A1Q3AMR1">
    <property type="interactions" value="307"/>
</dbReference>
<feature type="chain" id="PRO_5011958862" evidence="2">
    <location>
        <begin position="18"/>
        <end position="487"/>
    </location>
</feature>
<sequence>CSLSLSLSLSLSNLSFCWVPQKPASTSPLIWLIIKSSSCSNSTFPSPYHHQHHHHVSSHSLDIYIYIYTHSVSIMAETVDESEFWLLTEFLGDEVMLMVKDNFNKKDEDTELGTIHSFPTEFPYEFDSFGSPSTLSSPVESVVGSTETESSDEDEFLAGLTRRLTQYSLNETQQLAVPILTQDKTKEKRVMAGSPQSTLSGIGSWSFSSDGSPNGVSSPPTTPFDTRNDPWDLIYAVAGHVARLKLKTHQELKYINNNHQAKGLLGPPRTPNHGLYANQCLAHNPAQNQCQYVRQEQVLKQQCPSVWGRQVKVGWQAQQHIHSRGRSVVGYENGRCGRPLGLSQTAWPPLQAQSPPQQQPHQQLSGCGMRAVFLGGGSGVKRECTGTGVFFPRGYGNPHESRKKSGCSTVLLPPKVVQALNLNLDDLSVYGHVDHTQTQHRFSAGFAPDYDALLARRNAQMRQQNRKLHPESAPLGQEIRLPQEWTY</sequence>
<dbReference type="EMBL" id="BDDD01000006">
    <property type="protein sequence ID" value="GAV56823.1"/>
    <property type="molecule type" value="Genomic_DNA"/>
</dbReference>
<evidence type="ECO:0000256" key="1">
    <source>
        <dbReference type="SAM" id="MobiDB-lite"/>
    </source>
</evidence>
<protein>
    <submittedName>
        <fullName evidence="3">Uncharacterized protein</fullName>
    </submittedName>
</protein>
<reference evidence="4" key="1">
    <citation type="submission" date="2016-04" db="EMBL/GenBank/DDBJ databases">
        <title>Cephalotus genome sequencing.</title>
        <authorList>
            <person name="Fukushima K."/>
            <person name="Hasebe M."/>
            <person name="Fang X."/>
        </authorList>
    </citation>
    <scope>NUCLEOTIDE SEQUENCE [LARGE SCALE GENOMIC DNA]</scope>
    <source>
        <strain evidence="4">cv. St1</strain>
    </source>
</reference>
<dbReference type="PANTHER" id="PTHR33356">
    <property type="entry name" value="TIP41-LIKE PROTEIN"/>
    <property type="match status" value="1"/>
</dbReference>
<feature type="compositionally biased region" description="Polar residues" evidence="1">
    <location>
        <begin position="194"/>
        <end position="225"/>
    </location>
</feature>
<dbReference type="InParanoid" id="A0A1Q3AMR1"/>